<evidence type="ECO:0000256" key="2">
    <source>
        <dbReference type="ARBA" id="ARBA00006115"/>
    </source>
</evidence>
<dbReference type="Pfam" id="PF22640">
    <property type="entry name" value="ManC_GMP_beta-helix"/>
    <property type="match status" value="1"/>
</dbReference>
<dbReference type="Pfam" id="PF01050">
    <property type="entry name" value="MannoseP_isomer"/>
    <property type="match status" value="1"/>
</dbReference>
<dbReference type="NCBIfam" id="TIGR01479">
    <property type="entry name" value="GMP_PMI"/>
    <property type="match status" value="1"/>
</dbReference>
<dbReference type="FunFam" id="2.60.120.10:FF:000032">
    <property type="entry name" value="Mannose-1-phosphate guanylyltransferase/mannose-6-phosphate isomerase"/>
    <property type="match status" value="1"/>
</dbReference>
<keyword evidence="4 16" id="KW-0808">Transferase</keyword>
<evidence type="ECO:0000256" key="6">
    <source>
        <dbReference type="ARBA" id="ARBA00022741"/>
    </source>
</evidence>
<dbReference type="Pfam" id="PF00483">
    <property type="entry name" value="NTP_transferase"/>
    <property type="match status" value="1"/>
</dbReference>
<keyword evidence="7" id="KW-0342">GTP-binding</keyword>
<dbReference type="AlphaFoldDB" id="A0A1V9GT00"/>
<dbReference type="PANTHER" id="PTHR46390:SF1">
    <property type="entry name" value="MANNOSE-1-PHOSPHATE GUANYLYLTRANSFERASE"/>
    <property type="match status" value="1"/>
</dbReference>
<gene>
    <name evidence="16" type="ORF">IA54_012850</name>
</gene>
<comment type="pathway">
    <text evidence="1">Nucleotide-sugar biosynthesis; GDP-alpha-D-mannose biosynthesis; GDP-alpha-D-mannose from alpha-D-mannose 1-phosphate (GTP route): step 1/1.</text>
</comment>
<dbReference type="Gene3D" id="3.90.550.10">
    <property type="entry name" value="Spore Coat Polysaccharide Biosynthesis Protein SpsA, Chain A"/>
    <property type="match status" value="1"/>
</dbReference>
<protein>
    <recommendedName>
        <fullName evidence="11">Xanthan biosynthesis protein XanB</fullName>
        <ecNumber evidence="3">2.7.7.13</ecNumber>
    </recommendedName>
</protein>
<feature type="domain" description="Nucleotidyl transferase" evidence="13">
    <location>
        <begin position="6"/>
        <end position="285"/>
    </location>
</feature>
<comment type="caution">
    <text evidence="16">The sequence shown here is derived from an EMBL/GenBank/DDBJ whole genome shotgun (WGS) entry which is preliminary data.</text>
</comment>
<dbReference type="SUPFAM" id="SSF53448">
    <property type="entry name" value="Nucleotide-diphospho-sugar transferases"/>
    <property type="match status" value="1"/>
</dbReference>
<keyword evidence="5 16" id="KW-0548">Nucleotidyltransferase</keyword>
<comment type="similarity">
    <text evidence="2 12">Belongs to the mannose-6-phosphate isomerase type 2 family.</text>
</comment>
<evidence type="ECO:0000256" key="12">
    <source>
        <dbReference type="RuleBase" id="RU004190"/>
    </source>
</evidence>
<dbReference type="FunFam" id="3.90.550.10:FF:000046">
    <property type="entry name" value="Mannose-1-phosphate guanylyltransferase (GDP)"/>
    <property type="match status" value="1"/>
</dbReference>
<dbReference type="InterPro" id="IPR011051">
    <property type="entry name" value="RmlC_Cupin_sf"/>
</dbReference>
<reference evidence="16 17" key="2">
    <citation type="journal article" date="2017" name="Plant Pathol.">
        <title>Pathogenicity and virulence gene content of Xanthomonas strains infecting Araceae, formerly known as Xanthomonas axonopodis pv. dieffenbachiae.</title>
        <authorList>
            <person name="Constantin E.C."/>
            <person name="Haegeman A."/>
            <person name="Van Vaerenbergh J."/>
            <person name="Baeyen S."/>
            <person name="Van Malderghem C."/>
            <person name="Maes M."/>
            <person name="Cottyn B."/>
        </authorList>
    </citation>
    <scope>NUCLEOTIDE SEQUENCE [LARGE SCALE GENOMIC DNA]</scope>
    <source>
        <strain evidence="17">LMG9055</strain>
    </source>
</reference>
<evidence type="ECO:0000256" key="10">
    <source>
        <dbReference type="ARBA" id="ARBA00056744"/>
    </source>
</evidence>
<dbReference type="CDD" id="cd02213">
    <property type="entry name" value="cupin_PMI_typeII_C"/>
    <property type="match status" value="1"/>
</dbReference>
<dbReference type="UniPathway" id="UPA00126">
    <property type="reaction ID" value="UER00930"/>
</dbReference>
<dbReference type="InterPro" id="IPR006375">
    <property type="entry name" value="Man1P_GuaTrfase/Man6P_Isoase"/>
</dbReference>
<dbReference type="InterPro" id="IPR014710">
    <property type="entry name" value="RmlC-like_jellyroll"/>
</dbReference>
<dbReference type="GO" id="GO:0000271">
    <property type="term" value="P:polysaccharide biosynthetic process"/>
    <property type="evidence" value="ECO:0007669"/>
    <property type="project" value="UniProtKB-KW"/>
</dbReference>
<evidence type="ECO:0000256" key="4">
    <source>
        <dbReference type="ARBA" id="ARBA00022679"/>
    </source>
</evidence>
<name>A0A1V9GT00_9XANT</name>
<dbReference type="InterPro" id="IPR005835">
    <property type="entry name" value="NTP_transferase_dom"/>
</dbReference>
<accession>A0A1V9GT00</accession>
<dbReference type="SUPFAM" id="SSF51182">
    <property type="entry name" value="RmlC-like cupins"/>
    <property type="match status" value="1"/>
</dbReference>
<evidence type="ECO:0000256" key="5">
    <source>
        <dbReference type="ARBA" id="ARBA00022695"/>
    </source>
</evidence>
<evidence type="ECO:0000259" key="13">
    <source>
        <dbReference type="Pfam" id="PF00483"/>
    </source>
</evidence>
<dbReference type="GO" id="GO:0016853">
    <property type="term" value="F:isomerase activity"/>
    <property type="evidence" value="ECO:0007669"/>
    <property type="project" value="UniProtKB-KW"/>
</dbReference>
<dbReference type="EC" id="2.7.7.13" evidence="3"/>
<dbReference type="GO" id="GO:0009298">
    <property type="term" value="P:GDP-mannose biosynthetic process"/>
    <property type="evidence" value="ECO:0007669"/>
    <property type="project" value="UniProtKB-UniPathway"/>
</dbReference>
<dbReference type="InterPro" id="IPR049577">
    <property type="entry name" value="GMPP_N"/>
</dbReference>
<dbReference type="Proteomes" id="UP000050343">
    <property type="component" value="Unassembled WGS sequence"/>
</dbReference>
<evidence type="ECO:0000256" key="11">
    <source>
        <dbReference type="ARBA" id="ARBA00074812"/>
    </source>
</evidence>
<organism evidence="16 17">
    <name type="scientific">Xanthomonas phaseoli pv. syngonii LMG 9055</name>
    <dbReference type="NCBI Taxonomy" id="1437878"/>
    <lineage>
        <taxon>Bacteria</taxon>
        <taxon>Pseudomonadati</taxon>
        <taxon>Pseudomonadota</taxon>
        <taxon>Gammaproteobacteria</taxon>
        <taxon>Lysobacterales</taxon>
        <taxon>Lysobacteraceae</taxon>
        <taxon>Xanthomonas</taxon>
    </lineage>
</organism>
<keyword evidence="16" id="KW-0413">Isomerase</keyword>
<dbReference type="CDD" id="cd02509">
    <property type="entry name" value="GDP-M1P_Guanylyltransferase"/>
    <property type="match status" value="1"/>
</dbReference>
<dbReference type="InterPro" id="IPR051161">
    <property type="entry name" value="Mannose-6P_isomerase_type2"/>
</dbReference>
<proteinExistence type="inferred from homology"/>
<evidence type="ECO:0000256" key="3">
    <source>
        <dbReference type="ARBA" id="ARBA00012387"/>
    </source>
</evidence>
<dbReference type="EMBL" id="JPUO02000218">
    <property type="protein sequence ID" value="OQP73759.1"/>
    <property type="molecule type" value="Genomic_DNA"/>
</dbReference>
<feature type="domain" description="Mannose-6-phosphate isomerase type II C-terminal" evidence="14">
    <location>
        <begin position="348"/>
        <end position="462"/>
    </location>
</feature>
<keyword evidence="6" id="KW-0547">Nucleotide-binding</keyword>
<evidence type="ECO:0000256" key="8">
    <source>
        <dbReference type="ARBA" id="ARBA00023169"/>
    </source>
</evidence>
<evidence type="ECO:0000256" key="1">
    <source>
        <dbReference type="ARBA" id="ARBA00004823"/>
    </source>
</evidence>
<dbReference type="InterPro" id="IPR054566">
    <property type="entry name" value="ManC/GMP-like_b-helix"/>
</dbReference>
<sequence length="467" mass="50960">MSDVLPIILSGGSGTRLWPLSRESYPKQFLPLVGDKSMLQSTWLRAAPVAGHAPIVVANEEHRFMAAEQLQQLGVKPSAILLEPKGRNTAPAIAVAALEATRDGADPLLLVLPSDHVIQNEAAFQAAVTLAAAAAEQGKLVTFGIKPTAPETGYGYIKASAGTGASAVERFVEKPDLATAQSYLASGEYYWNSGMFLFRASRYLQELRKFHPAIADACQKAWENGKRDADFTRLDKDAFAASPSDSIDYAVMEKTADAVVVPLDAGWNDVGSWSSLLDVSNQDAQGNAHHGDVIQLDCQNTYAYGSRLIAMVGLEDVVVVETPDAVLVGHRDRIQEVKDVVSQIKTAGRSEATWHRKVYRPWGAYDSIDMGQRHQVKRITVKPGAVLSLQMHHHRAEHWIVVSGTAEVTRGEEVLLLTENQSTYIPLGVTHRLRNPGKLPLELIEVQSGSYLGEDDIVRFEDTYGRA</sequence>
<comment type="function">
    <text evidence="10">Involved in xanthan production.</text>
</comment>
<dbReference type="GO" id="GO:0005525">
    <property type="term" value="F:GTP binding"/>
    <property type="evidence" value="ECO:0007669"/>
    <property type="project" value="UniProtKB-KW"/>
</dbReference>
<dbReference type="InterPro" id="IPR001538">
    <property type="entry name" value="Man6P_isomerase-2_C"/>
</dbReference>
<evidence type="ECO:0000256" key="7">
    <source>
        <dbReference type="ARBA" id="ARBA00023134"/>
    </source>
</evidence>
<evidence type="ECO:0000259" key="14">
    <source>
        <dbReference type="Pfam" id="PF01050"/>
    </source>
</evidence>
<evidence type="ECO:0000313" key="17">
    <source>
        <dbReference type="Proteomes" id="UP000050343"/>
    </source>
</evidence>
<evidence type="ECO:0000259" key="15">
    <source>
        <dbReference type="Pfam" id="PF22640"/>
    </source>
</evidence>
<comment type="catalytic activity">
    <reaction evidence="9">
        <text>alpha-D-mannose 1-phosphate + GTP + H(+) = GDP-alpha-D-mannose + diphosphate</text>
        <dbReference type="Rhea" id="RHEA:15229"/>
        <dbReference type="ChEBI" id="CHEBI:15378"/>
        <dbReference type="ChEBI" id="CHEBI:33019"/>
        <dbReference type="ChEBI" id="CHEBI:37565"/>
        <dbReference type="ChEBI" id="CHEBI:57527"/>
        <dbReference type="ChEBI" id="CHEBI:58409"/>
        <dbReference type="EC" id="2.7.7.13"/>
    </reaction>
</comment>
<dbReference type="Gene3D" id="2.60.120.10">
    <property type="entry name" value="Jelly Rolls"/>
    <property type="match status" value="1"/>
</dbReference>
<reference evidence="16 17" key="1">
    <citation type="journal article" date="2016" name="Plant Pathol.">
        <title>Genetic characterization of strains named as Xanthomonas axonopodis pv. dieffenbachiae leads to a taxonomic revision of the X. axonopodis species complex.</title>
        <authorList>
            <person name="Constantin E.C."/>
            <person name="Cleenwerck I."/>
            <person name="Maes M."/>
            <person name="Baeyen S."/>
            <person name="Van Malderghem C."/>
            <person name="De Vos P."/>
            <person name="Cottyn B."/>
        </authorList>
    </citation>
    <scope>NUCLEOTIDE SEQUENCE [LARGE SCALE GENOMIC DNA]</scope>
    <source>
        <strain evidence="17">LMG9055</strain>
    </source>
</reference>
<dbReference type="GO" id="GO:0004475">
    <property type="term" value="F:mannose-1-phosphate guanylyltransferase (GTP) activity"/>
    <property type="evidence" value="ECO:0007669"/>
    <property type="project" value="UniProtKB-EC"/>
</dbReference>
<evidence type="ECO:0000256" key="9">
    <source>
        <dbReference type="ARBA" id="ARBA00047343"/>
    </source>
</evidence>
<feature type="domain" description="MannoseP isomerase/GMP-like beta-helix" evidence="15">
    <location>
        <begin position="291"/>
        <end position="343"/>
    </location>
</feature>
<dbReference type="PANTHER" id="PTHR46390">
    <property type="entry name" value="MANNOSE-1-PHOSPHATE GUANYLYLTRANSFERASE"/>
    <property type="match status" value="1"/>
</dbReference>
<dbReference type="InterPro" id="IPR029044">
    <property type="entry name" value="Nucleotide-diphossugar_trans"/>
</dbReference>
<keyword evidence="8" id="KW-0270">Exopolysaccharide synthesis</keyword>
<evidence type="ECO:0000313" key="16">
    <source>
        <dbReference type="EMBL" id="OQP73759.1"/>
    </source>
</evidence>